<dbReference type="EMBL" id="CP059693">
    <property type="protein sequence ID" value="WDE12404.1"/>
    <property type="molecule type" value="Genomic_DNA"/>
</dbReference>
<dbReference type="InterPro" id="IPR003018">
    <property type="entry name" value="GAF"/>
</dbReference>
<dbReference type="InterPro" id="IPR050469">
    <property type="entry name" value="Diguanylate_Cyclase"/>
</dbReference>
<dbReference type="InterPro" id="IPR015943">
    <property type="entry name" value="WD40/YVTN_repeat-like_dom_sf"/>
</dbReference>
<protein>
    <recommendedName>
        <fullName evidence="1">diguanylate cyclase</fullName>
        <ecNumber evidence="1">2.7.7.65</ecNumber>
    </recommendedName>
</protein>
<evidence type="ECO:0000313" key="4">
    <source>
        <dbReference type="EMBL" id="WDE12404.1"/>
    </source>
</evidence>
<feature type="domain" description="GGDEF" evidence="3">
    <location>
        <begin position="1031"/>
        <end position="1170"/>
    </location>
</feature>
<evidence type="ECO:0000256" key="2">
    <source>
        <dbReference type="ARBA" id="ARBA00034247"/>
    </source>
</evidence>
<reference evidence="4 5" key="1">
    <citation type="journal article" date="2022" name="Mar. Drugs">
        <title>Bioassay-Guided Fractionation Leads to the Detection of Cholic Acid Generated by the Rare Thalassomonas sp.</title>
        <authorList>
            <person name="Pheiffer F."/>
            <person name="Schneider Y.K."/>
            <person name="Hansen E.H."/>
            <person name="Andersen J.H."/>
            <person name="Isaksson J."/>
            <person name="Busche T."/>
            <person name="R C."/>
            <person name="Kalinowski J."/>
            <person name="Zyl L.V."/>
            <person name="Trindade M."/>
        </authorList>
    </citation>
    <scope>NUCLEOTIDE SEQUENCE [LARGE SCALE GENOMIC DNA]</scope>
    <source>
        <strain evidence="4 5">A5K-61T</strain>
    </source>
</reference>
<dbReference type="Pfam" id="PF07494">
    <property type="entry name" value="Reg_prop"/>
    <property type="match status" value="1"/>
</dbReference>
<dbReference type="EC" id="2.7.7.65" evidence="1"/>
<dbReference type="SMART" id="SM00267">
    <property type="entry name" value="GGDEF"/>
    <property type="match status" value="1"/>
</dbReference>
<dbReference type="SUPFAM" id="SSF63829">
    <property type="entry name" value="Calcium-dependent phosphotriesterase"/>
    <property type="match status" value="1"/>
</dbReference>
<dbReference type="InterPro" id="IPR011110">
    <property type="entry name" value="Reg_prop"/>
</dbReference>
<name>A0ABY7VFD8_9GAMM</name>
<dbReference type="SMART" id="SM00065">
    <property type="entry name" value="GAF"/>
    <property type="match status" value="1"/>
</dbReference>
<accession>A0ABY7VFD8</accession>
<dbReference type="InterPro" id="IPR029016">
    <property type="entry name" value="GAF-like_dom_sf"/>
</dbReference>
<sequence>MFSLIYMLNLPDLAGKPVNTDPALIAAQTTSASTKTIKQLEAGLPFLRTFSAREYGAQPQNWAIVQDLRGIIYVGNAEGVLEFDGQNWRLIKVANQTAVRSLAVDERGRVYVGAVGEIGYLEVDNKGQSRYISLLPRLSEDQRNFSDVWHTFVTAEGVIFASFQRLMRLQGEKFQSWTPANSFHLAFQVGERLFVREKGHGLLELTNNKLNLVPGGKQFADEKIYAMLPWETKKQGDMLVASRTRGLFLFDQTGFTPWPTAIDAKLKRDLIFPMVNLGDGRLAVGTLQAGIYFLDTRGNEVGHLSEESGLPDNAILALFSDRENGLWIATDNGLARAEVKNPLTRFDDRNGLVGVCFAVHRHQGDLYVGTAQGLYRLQTGPKARFTRLPGVSSQTWGLTSAGEELLVANYRGVYAVTGNRVTKIKASDAVMSLHRSQLDPKRVYIGHRHGLTIIRKNQQGWQSGKLLPDIRDEIRTIFEENSGLLWLGTKSSGVIRVKFSARNSRGELTPARVERFGTAQGLPSLNNNWVYPVSGEARFATQAGLLRFNESTGHFEPDPRFNKLFPQARPMWSLQQGSTHRVWLYSQDPLTGQMEAGFATRHTDGKYRWQSQSLRSLAGTATEGMQHIHQDDNGVLWLGRADGLYRYTPQASANHQQPYSALLRQVKSREQQLAFKGTATTTLAYADNALRFVYAAPSFDGQDAMLFSVLLEGNDREWSPWSTEDYQDYTNLFEGDYRFRVRAKNLYNTVSNEAVFSFTIAPPWYRSIWACAAYILTLLLSAWGLLNWRLHQVKDQKQALETTVAERTRQLATLGEIGRAITANLDLDTALETLYQHLNQILDASVFGIGLYHPEQGHIEFRLAIEDGKRFKPYNRSMNDKNQLAVWCIENRKPILIGDYPKEYSRYLAKIDNRTSVLVDNSISKHPVSLLYAPLLLKGKVIGIISVQSFQSHFYDASDLNILQSLAAYAAIAIDNACAHTCLEEISYTDALTGLYNRRFLLQHLEAEIALSLRKYHDWLDNKSDRPPSKADLLFFLVDIDHFKQVNDTYGHSAGDQVLFQISRRLQHILRGSDFLIRWGGEEFLIITRNLPRKKADFFAERLRSAIAAHTFELEGHRQLSKTCSIGFCSFPFHPAFPEALTWSQVIDLADDSLYLAKRGGRNAWVGFQATEATASVPEFKQLHETARQAIEAGELSVTTSLSAEALTRAWQSNNPS</sequence>
<dbReference type="Gene3D" id="3.30.450.40">
    <property type="match status" value="1"/>
</dbReference>
<dbReference type="PANTHER" id="PTHR45138:SF9">
    <property type="entry name" value="DIGUANYLATE CYCLASE DGCM-RELATED"/>
    <property type="match status" value="1"/>
</dbReference>
<dbReference type="PANTHER" id="PTHR45138">
    <property type="entry name" value="REGULATORY COMPONENTS OF SENSORY TRANSDUCTION SYSTEM"/>
    <property type="match status" value="1"/>
</dbReference>
<comment type="catalytic activity">
    <reaction evidence="2">
        <text>2 GTP = 3',3'-c-di-GMP + 2 diphosphate</text>
        <dbReference type="Rhea" id="RHEA:24898"/>
        <dbReference type="ChEBI" id="CHEBI:33019"/>
        <dbReference type="ChEBI" id="CHEBI:37565"/>
        <dbReference type="ChEBI" id="CHEBI:58805"/>
        <dbReference type="EC" id="2.7.7.65"/>
    </reaction>
</comment>
<evidence type="ECO:0000259" key="3">
    <source>
        <dbReference type="PROSITE" id="PS50887"/>
    </source>
</evidence>
<dbReference type="InterPro" id="IPR013783">
    <property type="entry name" value="Ig-like_fold"/>
</dbReference>
<evidence type="ECO:0000313" key="5">
    <source>
        <dbReference type="Proteomes" id="UP001215231"/>
    </source>
</evidence>
<dbReference type="Gene3D" id="2.130.10.10">
    <property type="entry name" value="YVTN repeat-like/Quinoprotein amine dehydrogenase"/>
    <property type="match status" value="2"/>
</dbReference>
<dbReference type="Gene3D" id="2.60.40.10">
    <property type="entry name" value="Immunoglobulins"/>
    <property type="match status" value="1"/>
</dbReference>
<dbReference type="Gene3D" id="3.30.70.270">
    <property type="match status" value="1"/>
</dbReference>
<dbReference type="SUPFAM" id="SSF55781">
    <property type="entry name" value="GAF domain-like"/>
    <property type="match status" value="1"/>
</dbReference>
<keyword evidence="5" id="KW-1185">Reference proteome</keyword>
<dbReference type="CDD" id="cd01949">
    <property type="entry name" value="GGDEF"/>
    <property type="match status" value="1"/>
</dbReference>
<organism evidence="4 5">
    <name type="scientific">Thalassomonas haliotis</name>
    <dbReference type="NCBI Taxonomy" id="485448"/>
    <lineage>
        <taxon>Bacteria</taxon>
        <taxon>Pseudomonadati</taxon>
        <taxon>Pseudomonadota</taxon>
        <taxon>Gammaproteobacteria</taxon>
        <taxon>Alteromonadales</taxon>
        <taxon>Colwelliaceae</taxon>
        <taxon>Thalassomonas</taxon>
    </lineage>
</organism>
<gene>
    <name evidence="4" type="ORF">H3N35_02655</name>
</gene>
<dbReference type="SUPFAM" id="SSF55073">
    <property type="entry name" value="Nucleotide cyclase"/>
    <property type="match status" value="1"/>
</dbReference>
<proteinExistence type="predicted"/>
<dbReference type="RefSeq" id="WP_274052684.1">
    <property type="nucleotide sequence ID" value="NZ_CP059693.1"/>
</dbReference>
<dbReference type="InterPro" id="IPR043128">
    <property type="entry name" value="Rev_trsase/Diguanyl_cyclase"/>
</dbReference>
<evidence type="ECO:0000256" key="1">
    <source>
        <dbReference type="ARBA" id="ARBA00012528"/>
    </source>
</evidence>
<dbReference type="PROSITE" id="PS50887">
    <property type="entry name" value="GGDEF"/>
    <property type="match status" value="1"/>
</dbReference>
<dbReference type="Pfam" id="PF00990">
    <property type="entry name" value="GGDEF"/>
    <property type="match status" value="1"/>
</dbReference>
<dbReference type="InterPro" id="IPR000160">
    <property type="entry name" value="GGDEF_dom"/>
</dbReference>
<dbReference type="Pfam" id="PF13185">
    <property type="entry name" value="GAF_2"/>
    <property type="match status" value="1"/>
</dbReference>
<dbReference type="Proteomes" id="UP001215231">
    <property type="component" value="Chromosome"/>
</dbReference>
<dbReference type="InterPro" id="IPR029787">
    <property type="entry name" value="Nucleotide_cyclase"/>
</dbReference>
<dbReference type="NCBIfam" id="TIGR00254">
    <property type="entry name" value="GGDEF"/>
    <property type="match status" value="1"/>
</dbReference>